<comment type="caution">
    <text evidence="2">The sequence shown here is derived from an EMBL/GenBank/DDBJ whole genome shotgun (WGS) entry which is preliminary data.</text>
</comment>
<reference evidence="2 3" key="1">
    <citation type="journal article" date="2015" name="BMC Genomics">
        <title>Insights from the genome of Ophiocordyceps polyrhachis-furcata to pathogenicity and host specificity in insect fungi.</title>
        <authorList>
            <person name="Wichadakul D."/>
            <person name="Kobmoo N."/>
            <person name="Ingsriswang S."/>
            <person name="Tangphatsornruang S."/>
            <person name="Chantasingh D."/>
            <person name="Luangsa-ard J.J."/>
            <person name="Eurwilaichitr L."/>
        </authorList>
    </citation>
    <scope>NUCLEOTIDE SEQUENCE [LARGE SCALE GENOMIC DNA]</scope>
    <source>
        <strain evidence="2 3">BCC 54312</strain>
    </source>
</reference>
<feature type="non-terminal residue" evidence="2">
    <location>
        <position position="1"/>
    </location>
</feature>
<feature type="domain" description="Retroviral polymerase SH3-like" evidence="1">
    <location>
        <begin position="3"/>
        <end position="45"/>
    </location>
</feature>
<dbReference type="OrthoDB" id="4960422at2759"/>
<dbReference type="InterPro" id="IPR057670">
    <property type="entry name" value="SH3_retrovirus"/>
</dbReference>
<dbReference type="AlphaFoldDB" id="A0A367L2Q7"/>
<gene>
    <name evidence="2" type="ORF">L249_4831</name>
</gene>
<name>A0A367L2Q7_9HYPO</name>
<proteinExistence type="predicted"/>
<evidence type="ECO:0000259" key="1">
    <source>
        <dbReference type="Pfam" id="PF25597"/>
    </source>
</evidence>
<protein>
    <recommendedName>
        <fullName evidence="1">Retroviral polymerase SH3-like domain-containing protein</fullName>
    </recommendedName>
</protein>
<evidence type="ECO:0000313" key="2">
    <source>
        <dbReference type="EMBL" id="RCI08704.1"/>
    </source>
</evidence>
<keyword evidence="3" id="KW-1185">Reference proteome</keyword>
<dbReference type="Proteomes" id="UP000253664">
    <property type="component" value="Unassembled WGS sequence"/>
</dbReference>
<accession>A0A367L2Q7</accession>
<dbReference type="Pfam" id="PF25597">
    <property type="entry name" value="SH3_retrovirus"/>
    <property type="match status" value="1"/>
</dbReference>
<dbReference type="EMBL" id="LKCN02000018">
    <property type="protein sequence ID" value="RCI08704.1"/>
    <property type="molecule type" value="Genomic_DNA"/>
</dbReference>
<evidence type="ECO:0000313" key="3">
    <source>
        <dbReference type="Proteomes" id="UP000253664"/>
    </source>
</evidence>
<organism evidence="2 3">
    <name type="scientific">Ophiocordyceps polyrhachis-furcata BCC 54312</name>
    <dbReference type="NCBI Taxonomy" id="1330021"/>
    <lineage>
        <taxon>Eukaryota</taxon>
        <taxon>Fungi</taxon>
        <taxon>Dikarya</taxon>
        <taxon>Ascomycota</taxon>
        <taxon>Pezizomycotina</taxon>
        <taxon>Sordariomycetes</taxon>
        <taxon>Hypocreomycetidae</taxon>
        <taxon>Hypocreales</taxon>
        <taxon>Ophiocordycipitaceae</taxon>
        <taxon>Ophiocordyceps</taxon>
    </lineage>
</organism>
<sequence>SAKIAPRAKEGYFISIEGLYRHIYKVFLLDENKIVRACDVRFYNPANPNLDKSVTHIANALPLNLLPAICNSLIPAAKQYRHFLKSYNLYLAHCLSILRPARDLISALYYPYS</sequence>